<dbReference type="AlphaFoldDB" id="A0ABD3PDE6"/>
<feature type="transmembrane region" description="Helical" evidence="1">
    <location>
        <begin position="110"/>
        <end position="133"/>
    </location>
</feature>
<keyword evidence="1" id="KW-0812">Transmembrane</keyword>
<feature type="transmembrane region" description="Helical" evidence="1">
    <location>
        <begin position="139"/>
        <end position="160"/>
    </location>
</feature>
<feature type="transmembrane region" description="Helical" evidence="1">
    <location>
        <begin position="306"/>
        <end position="325"/>
    </location>
</feature>
<dbReference type="EMBL" id="JALLPJ020000678">
    <property type="protein sequence ID" value="KAL3785764.1"/>
    <property type="molecule type" value="Genomic_DNA"/>
</dbReference>
<keyword evidence="1" id="KW-0472">Membrane</keyword>
<keyword evidence="1" id="KW-1133">Transmembrane helix</keyword>
<dbReference type="InterPro" id="IPR036938">
    <property type="entry name" value="PAP2/HPO_sf"/>
</dbReference>
<evidence type="ECO:0000313" key="2">
    <source>
        <dbReference type="EMBL" id="KAL3785764.1"/>
    </source>
</evidence>
<dbReference type="PANTHER" id="PTHR14969">
    <property type="entry name" value="SPHINGOSINE-1-PHOSPHATE PHOSPHOHYDROLASE"/>
    <property type="match status" value="1"/>
</dbReference>
<evidence type="ECO:0008006" key="4">
    <source>
        <dbReference type="Google" id="ProtNLM"/>
    </source>
</evidence>
<sequence length="358" mass="39651">MAPPSCPITGKHLRYALLTGVLGYLIYFLYTGISQDPTTSNVVYICNTNLMVECDGVDDATTCIDYKDASGQESTCIESSCGYKLFDHIDISVAGTSDPRDESAGTLPDLFVSVMAIAYSLMPYAIAFVYLVLFLSTGSLVPLSRFVVFGAIAVLNEAIFKRLVKEHRPEGSCLYFQSYGMPSGHAETSIGLLTYILLEMFVMHPNILCGLTCQKDASNYTFKLGYGWIKTNSSDSDNEEPLQTNNDEETGEAVLNNEASSTALIQHKQDPTTPKWFCHICALLYTIIFLPVPFSRVYLHDHYSDQVLIGGCIGVVVSILCYLGLMRGLGLHQKMSRFANGEWGQWWGIKSSWDWGFL</sequence>
<dbReference type="SUPFAM" id="SSF48317">
    <property type="entry name" value="Acid phosphatase/Vanadium-dependent haloperoxidase"/>
    <property type="match status" value="1"/>
</dbReference>
<protein>
    <recommendedName>
        <fullName evidence="4">Dolichyldiphosphatase</fullName>
    </recommendedName>
</protein>
<name>A0ABD3PDE6_9STRA</name>
<organism evidence="2 3">
    <name type="scientific">Cyclotella atomus</name>
    <dbReference type="NCBI Taxonomy" id="382360"/>
    <lineage>
        <taxon>Eukaryota</taxon>
        <taxon>Sar</taxon>
        <taxon>Stramenopiles</taxon>
        <taxon>Ochrophyta</taxon>
        <taxon>Bacillariophyta</taxon>
        <taxon>Coscinodiscophyceae</taxon>
        <taxon>Thalassiosirophycidae</taxon>
        <taxon>Stephanodiscales</taxon>
        <taxon>Stephanodiscaceae</taxon>
        <taxon>Cyclotella</taxon>
    </lineage>
</organism>
<dbReference type="Proteomes" id="UP001530400">
    <property type="component" value="Unassembled WGS sequence"/>
</dbReference>
<feature type="transmembrane region" description="Helical" evidence="1">
    <location>
        <begin position="276"/>
        <end position="294"/>
    </location>
</feature>
<keyword evidence="3" id="KW-1185">Reference proteome</keyword>
<comment type="caution">
    <text evidence="2">The sequence shown here is derived from an EMBL/GenBank/DDBJ whole genome shotgun (WGS) entry which is preliminary data.</text>
</comment>
<evidence type="ECO:0000313" key="3">
    <source>
        <dbReference type="Proteomes" id="UP001530400"/>
    </source>
</evidence>
<feature type="transmembrane region" description="Helical" evidence="1">
    <location>
        <begin position="12"/>
        <end position="30"/>
    </location>
</feature>
<evidence type="ECO:0000256" key="1">
    <source>
        <dbReference type="SAM" id="Phobius"/>
    </source>
</evidence>
<dbReference type="PANTHER" id="PTHR14969:SF13">
    <property type="entry name" value="AT30094P"/>
    <property type="match status" value="1"/>
</dbReference>
<gene>
    <name evidence="2" type="ORF">ACHAWO_009723</name>
</gene>
<proteinExistence type="predicted"/>
<dbReference type="Gene3D" id="1.20.144.10">
    <property type="entry name" value="Phosphatidic acid phosphatase type 2/haloperoxidase"/>
    <property type="match status" value="1"/>
</dbReference>
<reference evidence="2 3" key="1">
    <citation type="submission" date="2024-10" db="EMBL/GenBank/DDBJ databases">
        <title>Updated reference genomes for cyclostephanoid diatoms.</title>
        <authorList>
            <person name="Roberts W.R."/>
            <person name="Alverson A.J."/>
        </authorList>
    </citation>
    <scope>NUCLEOTIDE SEQUENCE [LARGE SCALE GENOMIC DNA]</scope>
    <source>
        <strain evidence="2 3">AJA010-31</strain>
    </source>
</reference>
<accession>A0ABD3PDE6</accession>